<proteinExistence type="predicted"/>
<evidence type="ECO:0000313" key="6">
    <source>
        <dbReference type="EMBL" id="RZQ52989.1"/>
    </source>
</evidence>
<dbReference type="InterPro" id="IPR017438">
    <property type="entry name" value="ATP-NAD_kinase_N"/>
</dbReference>
<dbReference type="NCBIfam" id="TIGR00147">
    <property type="entry name" value="YegS/Rv2252/BmrU family lipid kinase"/>
    <property type="match status" value="1"/>
</dbReference>
<dbReference type="Pfam" id="PF00781">
    <property type="entry name" value="DAGK_cat"/>
    <property type="match status" value="1"/>
</dbReference>
<keyword evidence="3 6" id="KW-0418">Kinase</keyword>
<evidence type="ECO:0000313" key="7">
    <source>
        <dbReference type="Proteomes" id="UP000291338"/>
    </source>
</evidence>
<dbReference type="SMART" id="SM00046">
    <property type="entry name" value="DAGKc"/>
    <property type="match status" value="1"/>
</dbReference>
<dbReference type="Pfam" id="PF19279">
    <property type="entry name" value="YegS_C"/>
    <property type="match status" value="1"/>
</dbReference>
<reference evidence="6 7" key="1">
    <citation type="submission" date="2018-01" db="EMBL/GenBank/DDBJ databases">
        <title>Co-occurrence of chitin degradation, pigmentation and bioactivity in marine Pseudoalteromonas.</title>
        <authorList>
            <person name="Paulsen S."/>
            <person name="Gram L."/>
            <person name="Machado H."/>
        </authorList>
    </citation>
    <scope>NUCLEOTIDE SEQUENCE [LARGE SCALE GENOMIC DNA]</scope>
    <source>
        <strain evidence="6 7">S3898</strain>
    </source>
</reference>
<dbReference type="EMBL" id="PPSX01000038">
    <property type="protein sequence ID" value="RZQ52989.1"/>
    <property type="molecule type" value="Genomic_DNA"/>
</dbReference>
<dbReference type="GO" id="GO:0016301">
    <property type="term" value="F:kinase activity"/>
    <property type="evidence" value="ECO:0007669"/>
    <property type="project" value="UniProtKB-KW"/>
</dbReference>
<evidence type="ECO:0000256" key="3">
    <source>
        <dbReference type="ARBA" id="ARBA00022777"/>
    </source>
</evidence>
<dbReference type="PANTHER" id="PTHR12358:SF54">
    <property type="entry name" value="SPHINGOSINE KINASE RELATED PROTEIN"/>
    <property type="match status" value="1"/>
</dbReference>
<dbReference type="InterPro" id="IPR005218">
    <property type="entry name" value="Diacylglycerol/lipid_kinase"/>
</dbReference>
<comment type="caution">
    <text evidence="6">The sequence shown here is derived from an EMBL/GenBank/DDBJ whole genome shotgun (WGS) entry which is preliminary data.</text>
</comment>
<accession>A0A4Q7IN65</accession>
<dbReference type="InterPro" id="IPR016064">
    <property type="entry name" value="NAD/diacylglycerol_kinase_sf"/>
</dbReference>
<evidence type="ECO:0000259" key="5">
    <source>
        <dbReference type="PROSITE" id="PS50146"/>
    </source>
</evidence>
<organism evidence="6 7">
    <name type="scientific">Pseudoalteromonas phenolica</name>
    <dbReference type="NCBI Taxonomy" id="161398"/>
    <lineage>
        <taxon>Bacteria</taxon>
        <taxon>Pseudomonadati</taxon>
        <taxon>Pseudomonadota</taxon>
        <taxon>Gammaproteobacteria</taxon>
        <taxon>Alteromonadales</taxon>
        <taxon>Pseudoalteromonadaceae</taxon>
        <taxon>Pseudoalteromonas</taxon>
    </lineage>
</organism>
<dbReference type="InterPro" id="IPR045540">
    <property type="entry name" value="YegS/DAGK_C"/>
</dbReference>
<dbReference type="GO" id="GO:0008654">
    <property type="term" value="P:phospholipid biosynthetic process"/>
    <property type="evidence" value="ECO:0007669"/>
    <property type="project" value="InterPro"/>
</dbReference>
<keyword evidence="4" id="KW-0067">ATP-binding</keyword>
<dbReference type="RefSeq" id="WP_130255714.1">
    <property type="nucleotide sequence ID" value="NZ_PPSX01000038.1"/>
</dbReference>
<dbReference type="SUPFAM" id="SSF111331">
    <property type="entry name" value="NAD kinase/diacylglycerol kinase-like"/>
    <property type="match status" value="1"/>
</dbReference>
<dbReference type="Proteomes" id="UP000291338">
    <property type="component" value="Unassembled WGS sequence"/>
</dbReference>
<dbReference type="InterPro" id="IPR050187">
    <property type="entry name" value="Lipid_Phosphate_FormReg"/>
</dbReference>
<dbReference type="InterPro" id="IPR001206">
    <property type="entry name" value="Diacylglycerol_kinase_cat_dom"/>
</dbReference>
<dbReference type="Gene3D" id="3.40.50.10330">
    <property type="entry name" value="Probable inorganic polyphosphate/atp-NAD kinase, domain 1"/>
    <property type="match status" value="1"/>
</dbReference>
<gene>
    <name evidence="6" type="ORF">C1E23_11560</name>
</gene>
<dbReference type="Gene3D" id="2.60.200.40">
    <property type="match status" value="1"/>
</dbReference>
<protein>
    <submittedName>
        <fullName evidence="6">Diacylglycerol kinase</fullName>
    </submittedName>
</protein>
<sequence>MLVVVKPNGEPGVLKYKVWLEKECVLRNIECHWFYTSGSFGQDVLAIKSRLIDVKTVVVIGGDGTLHLVANAIAETDVALAVLPAGTGNDFSRQFNYNKQHWQSLVFSESTTKVDLGKINERYFINMAGIGFNAAVVKDMNTFKSRHKLSYIISGIKQLFSFDKVSSNDVSLMAIFANGQYFAAGLKVAPSAHVKSGHLVKLHFKASHLLSRIWSFALMLIQQHEQSRFVSVETGTDFMITENGLIIEADGEIIGNTPAIIKCCPGALTILL</sequence>
<evidence type="ECO:0000256" key="1">
    <source>
        <dbReference type="ARBA" id="ARBA00022679"/>
    </source>
</evidence>
<dbReference type="PANTHER" id="PTHR12358">
    <property type="entry name" value="SPHINGOSINE KINASE"/>
    <property type="match status" value="1"/>
</dbReference>
<name>A0A4Q7IN65_9GAMM</name>
<keyword evidence="2" id="KW-0547">Nucleotide-binding</keyword>
<feature type="domain" description="DAGKc" evidence="5">
    <location>
        <begin position="53"/>
        <end position="123"/>
    </location>
</feature>
<evidence type="ECO:0000256" key="4">
    <source>
        <dbReference type="ARBA" id="ARBA00022840"/>
    </source>
</evidence>
<dbReference type="GO" id="GO:0005524">
    <property type="term" value="F:ATP binding"/>
    <property type="evidence" value="ECO:0007669"/>
    <property type="project" value="UniProtKB-KW"/>
</dbReference>
<keyword evidence="1" id="KW-0808">Transferase</keyword>
<dbReference type="AlphaFoldDB" id="A0A4Q7IN65"/>
<dbReference type="PROSITE" id="PS50146">
    <property type="entry name" value="DAGK"/>
    <property type="match status" value="1"/>
</dbReference>
<evidence type="ECO:0000256" key="2">
    <source>
        <dbReference type="ARBA" id="ARBA00022741"/>
    </source>
</evidence>